<dbReference type="RefSeq" id="YP_009212466.1">
    <property type="nucleotide sequence ID" value="NC_028945.1"/>
</dbReference>
<reference evidence="1 2" key="1">
    <citation type="submission" date="2015-04" db="EMBL/GenBank/DDBJ databases">
        <authorList>
            <person name="Hodson T.S."/>
            <person name="Hyde J.R."/>
            <person name="Schouten J.T."/>
            <person name="Crockett J.T."/>
            <person name="Smith T.A."/>
            <person name="Merrill B.D."/>
            <person name="Crook M.B."/>
            <person name="Griffitts J.S."/>
            <person name="Burnett S.H."/>
            <person name="Grose J.H."/>
            <person name="Breakwell D.P."/>
        </authorList>
    </citation>
    <scope>NUCLEOTIDE SEQUENCE [LARGE SCALE GENOMIC DNA]</scope>
</reference>
<gene>
    <name evidence="1" type="ORF">PHIN3_226</name>
</gene>
<keyword evidence="2" id="KW-1185">Reference proteome</keyword>
<dbReference type="KEGG" id="vg:26638961"/>
<dbReference type="EMBL" id="KR052482">
    <property type="protein sequence ID" value="AKF13489.1"/>
    <property type="molecule type" value="Genomic_DNA"/>
</dbReference>
<name>A0A0F6WCT3_9CAUD</name>
<proteinExistence type="predicted"/>
<dbReference type="Proteomes" id="UP000202958">
    <property type="component" value="Segment"/>
</dbReference>
<evidence type="ECO:0000313" key="2">
    <source>
        <dbReference type="Proteomes" id="UP000202958"/>
    </source>
</evidence>
<evidence type="ECO:0000313" key="1">
    <source>
        <dbReference type="EMBL" id="AKF13489.1"/>
    </source>
</evidence>
<accession>A0A0F6WCT3</accession>
<dbReference type="GeneID" id="26638961"/>
<sequence length="65" mass="7641">MSRSRHIYILEHETDIDVYELIAAFTVKHEALSFIDRNFEDKETLRLYRIPDGSIGEPVYIDLKG</sequence>
<organism evidence="1 2">
    <name type="scientific">Sinorhizobium phage phiN3</name>
    <dbReference type="NCBI Taxonomy" id="1647405"/>
    <lineage>
        <taxon>Viruses</taxon>
        <taxon>Duplodnaviria</taxon>
        <taxon>Heunggongvirae</taxon>
        <taxon>Uroviricota</taxon>
        <taxon>Caudoviricetes</taxon>
        <taxon>Emdodecavirus</taxon>
        <taxon>Emdodecavirus N3</taxon>
    </lineage>
</organism>
<protein>
    <submittedName>
        <fullName evidence="1">Uncharacterized protein</fullName>
    </submittedName>
</protein>